<dbReference type="AlphaFoldDB" id="A0A433X7E4"/>
<dbReference type="Gene3D" id="1.25.40.10">
    <property type="entry name" value="Tetratricopeptide repeat domain"/>
    <property type="match status" value="1"/>
</dbReference>
<protein>
    <recommendedName>
        <fullName evidence="3">Tetratricopeptide repeat protein</fullName>
    </recommendedName>
</protein>
<dbReference type="SUPFAM" id="SSF48452">
    <property type="entry name" value="TPR-like"/>
    <property type="match status" value="1"/>
</dbReference>
<dbReference type="EMBL" id="RZNJ01000004">
    <property type="protein sequence ID" value="RUT29979.1"/>
    <property type="molecule type" value="Genomic_DNA"/>
</dbReference>
<gene>
    <name evidence="1" type="ORF">EMQ25_11605</name>
</gene>
<evidence type="ECO:0000313" key="2">
    <source>
        <dbReference type="Proteomes" id="UP000281547"/>
    </source>
</evidence>
<evidence type="ECO:0008006" key="3">
    <source>
        <dbReference type="Google" id="ProtNLM"/>
    </source>
</evidence>
<dbReference type="RefSeq" id="WP_127188759.1">
    <property type="nucleotide sequence ID" value="NZ_RZNJ01000004.1"/>
</dbReference>
<comment type="caution">
    <text evidence="1">The sequence shown here is derived from an EMBL/GenBank/DDBJ whole genome shotgun (WGS) entry which is preliminary data.</text>
</comment>
<name>A0A433X7E4_9HYPH</name>
<sequence length="374" mass="40311">MLEADNPPLALALNPFNAEARVNVVLAGLNGNGSDLNAAREHAKALLRTAPGDARGYSLVGAIAERDGHEEQAAALYQIALDHSKTEIHALLRLTDKSLAEADIGAALGYIDLILRRWPLYWDQIIPVLEAAVRTEDGRALLASTLHTDPPWRRRALIALSATTPGLVFARDLLQSEGPATTSAAKGDVAATVAALARHGAFGDAHTLFLASLPSPERELAGYVFDPEFTGIAAGGYFAWQARSDGSADIKMPSQAGGLTVRFMDSPAKLGTVGQTLRLPMGRYRFEVALEAVQLAAPRRLYWHLECLGGAGSLTEVDVPEGSYGMSLLDADLEVPQSGCPAQRLSLRTDIRTDSWRDRYRGEVRFSALRITRH</sequence>
<dbReference type="OrthoDB" id="8410830at2"/>
<dbReference type="InterPro" id="IPR011990">
    <property type="entry name" value="TPR-like_helical_dom_sf"/>
</dbReference>
<reference evidence="1 2" key="1">
    <citation type="journal article" date="2016" name="Int. J. Syst. Evol. Microbiol.">
        <title>Arsenicitalea aurantiaca gen. nov., sp. nov., a new member of the family Hyphomicrobiaceae, isolated from high-arsenic sediment.</title>
        <authorList>
            <person name="Mu Y."/>
            <person name="Zhou L."/>
            <person name="Zeng X.C."/>
            <person name="Liu L."/>
            <person name="Pan Y."/>
            <person name="Chen X."/>
            <person name="Wang J."/>
            <person name="Li S."/>
            <person name="Li W.J."/>
            <person name="Wang Y."/>
        </authorList>
    </citation>
    <scope>NUCLEOTIDE SEQUENCE [LARGE SCALE GENOMIC DNA]</scope>
    <source>
        <strain evidence="1 2">42-50</strain>
    </source>
</reference>
<keyword evidence="2" id="KW-1185">Reference proteome</keyword>
<dbReference type="Proteomes" id="UP000281547">
    <property type="component" value="Unassembled WGS sequence"/>
</dbReference>
<accession>A0A433X7E4</accession>
<evidence type="ECO:0000313" key="1">
    <source>
        <dbReference type="EMBL" id="RUT29979.1"/>
    </source>
</evidence>
<organism evidence="1 2">
    <name type="scientific">Arsenicitalea aurantiaca</name>
    <dbReference type="NCBI Taxonomy" id="1783274"/>
    <lineage>
        <taxon>Bacteria</taxon>
        <taxon>Pseudomonadati</taxon>
        <taxon>Pseudomonadota</taxon>
        <taxon>Alphaproteobacteria</taxon>
        <taxon>Hyphomicrobiales</taxon>
        <taxon>Devosiaceae</taxon>
        <taxon>Arsenicitalea</taxon>
    </lineage>
</organism>
<proteinExistence type="predicted"/>